<keyword evidence="9 12" id="KW-0357">Heparan sulfate</keyword>
<keyword evidence="5" id="KW-0732">Signal</keyword>
<keyword evidence="14" id="KW-1185">Reference proteome</keyword>
<evidence type="ECO:0000256" key="11">
    <source>
        <dbReference type="RuleBase" id="RU003518"/>
    </source>
</evidence>
<keyword evidence="4 12" id="KW-0336">GPI-anchor</keyword>
<keyword evidence="8" id="KW-0325">Glycoprotein</keyword>
<evidence type="ECO:0000256" key="6">
    <source>
        <dbReference type="ARBA" id="ARBA00022974"/>
    </source>
</evidence>
<dbReference type="EMBL" id="BGPR01002342">
    <property type="protein sequence ID" value="GBM71901.1"/>
    <property type="molecule type" value="Genomic_DNA"/>
</dbReference>
<proteinExistence type="inferred from homology"/>
<dbReference type="Proteomes" id="UP000499080">
    <property type="component" value="Unassembled WGS sequence"/>
</dbReference>
<dbReference type="GO" id="GO:0098552">
    <property type="term" value="C:side of membrane"/>
    <property type="evidence" value="ECO:0007669"/>
    <property type="project" value="UniProtKB-KW"/>
</dbReference>
<dbReference type="PANTHER" id="PTHR10822:SF30">
    <property type="entry name" value="DALLY-LIKE, ISOFORM A"/>
    <property type="match status" value="1"/>
</dbReference>
<sequence>MSRRADVLWVAGEVLEHKVFQLGALLVLEKVALQIQLPNKALMMDFNLVPLRFPGEQLRICDRGLTCCTTDMEHKLSTHSRAEFDRLLRDTIGQVRATFAAQAQRFDGKVLSCSFFPSVLQ</sequence>
<dbReference type="GO" id="GO:1905475">
    <property type="term" value="P:regulation of protein localization to membrane"/>
    <property type="evidence" value="ECO:0007669"/>
    <property type="project" value="TreeGrafter"/>
</dbReference>
<dbReference type="GO" id="GO:0005886">
    <property type="term" value="C:plasma membrane"/>
    <property type="evidence" value="ECO:0007669"/>
    <property type="project" value="UniProtKB-SubCell"/>
</dbReference>
<keyword evidence="3" id="KW-1003">Cell membrane</keyword>
<evidence type="ECO:0000256" key="7">
    <source>
        <dbReference type="ARBA" id="ARBA00023136"/>
    </source>
</evidence>
<evidence type="ECO:0000256" key="4">
    <source>
        <dbReference type="ARBA" id="ARBA00022622"/>
    </source>
</evidence>
<organism evidence="13 14">
    <name type="scientific">Araneus ventricosus</name>
    <name type="common">Orbweaver spider</name>
    <name type="synonym">Epeira ventricosa</name>
    <dbReference type="NCBI Taxonomy" id="182803"/>
    <lineage>
        <taxon>Eukaryota</taxon>
        <taxon>Metazoa</taxon>
        <taxon>Ecdysozoa</taxon>
        <taxon>Arthropoda</taxon>
        <taxon>Chelicerata</taxon>
        <taxon>Arachnida</taxon>
        <taxon>Araneae</taxon>
        <taxon>Araneomorphae</taxon>
        <taxon>Entelegynae</taxon>
        <taxon>Araneoidea</taxon>
        <taxon>Araneidae</taxon>
        <taxon>Araneus</taxon>
    </lineage>
</organism>
<evidence type="ECO:0000256" key="9">
    <source>
        <dbReference type="ARBA" id="ARBA00023207"/>
    </source>
</evidence>
<evidence type="ECO:0000313" key="14">
    <source>
        <dbReference type="Proteomes" id="UP000499080"/>
    </source>
</evidence>
<dbReference type="InterPro" id="IPR001863">
    <property type="entry name" value="Glypican"/>
</dbReference>
<evidence type="ECO:0000256" key="1">
    <source>
        <dbReference type="ARBA" id="ARBA00004609"/>
    </source>
</evidence>
<comment type="subcellular location">
    <subcellularLocation>
        <location evidence="1 12">Cell membrane</location>
        <topology evidence="1 12">Lipid-anchor</topology>
        <topology evidence="1 12">GPI-anchor</topology>
    </subcellularLocation>
</comment>
<reference evidence="13 14" key="1">
    <citation type="journal article" date="2019" name="Sci. Rep.">
        <title>Orb-weaving spider Araneus ventricosus genome elucidates the spidroin gene catalogue.</title>
        <authorList>
            <person name="Kono N."/>
            <person name="Nakamura H."/>
            <person name="Ohtoshi R."/>
            <person name="Moran D.A.P."/>
            <person name="Shinohara A."/>
            <person name="Yoshida Y."/>
            <person name="Fujiwara M."/>
            <person name="Mori M."/>
            <person name="Tomita M."/>
            <person name="Arakawa K."/>
        </authorList>
    </citation>
    <scope>NUCLEOTIDE SEQUENCE [LARGE SCALE GENOMIC DNA]</scope>
</reference>
<evidence type="ECO:0000256" key="2">
    <source>
        <dbReference type="ARBA" id="ARBA00010260"/>
    </source>
</evidence>
<keyword evidence="6 12" id="KW-0654">Proteoglycan</keyword>
<evidence type="ECO:0000256" key="5">
    <source>
        <dbReference type="ARBA" id="ARBA00022729"/>
    </source>
</evidence>
<protein>
    <submittedName>
        <fullName evidence="13">Uncharacterized protein</fullName>
    </submittedName>
</protein>
<evidence type="ECO:0000256" key="8">
    <source>
        <dbReference type="ARBA" id="ARBA00023180"/>
    </source>
</evidence>
<dbReference type="GO" id="GO:0009986">
    <property type="term" value="C:cell surface"/>
    <property type="evidence" value="ECO:0007669"/>
    <property type="project" value="TreeGrafter"/>
</dbReference>
<keyword evidence="7 12" id="KW-0472">Membrane</keyword>
<dbReference type="OrthoDB" id="9428756at2759"/>
<comment type="function">
    <text evidence="12">Cell surface proteoglycan.</text>
</comment>
<keyword evidence="10 12" id="KW-0449">Lipoprotein</keyword>
<dbReference type="GO" id="GO:0005576">
    <property type="term" value="C:extracellular region"/>
    <property type="evidence" value="ECO:0007669"/>
    <property type="project" value="TreeGrafter"/>
</dbReference>
<dbReference type="Pfam" id="PF01153">
    <property type="entry name" value="Glypican"/>
    <property type="match status" value="1"/>
</dbReference>
<accession>A0A4Y2I2D1</accession>
<gene>
    <name evidence="13" type="ORF">AVEN_202297_1</name>
</gene>
<dbReference type="AlphaFoldDB" id="A0A4Y2I2D1"/>
<evidence type="ECO:0000313" key="13">
    <source>
        <dbReference type="EMBL" id="GBM71901.1"/>
    </source>
</evidence>
<comment type="similarity">
    <text evidence="2 11">Belongs to the glypican family.</text>
</comment>
<evidence type="ECO:0000256" key="3">
    <source>
        <dbReference type="ARBA" id="ARBA00022475"/>
    </source>
</evidence>
<dbReference type="PANTHER" id="PTHR10822">
    <property type="entry name" value="GLYPICAN"/>
    <property type="match status" value="1"/>
</dbReference>
<evidence type="ECO:0000256" key="12">
    <source>
        <dbReference type="RuleBase" id="RU003519"/>
    </source>
</evidence>
<comment type="caution">
    <text evidence="13">The sequence shown here is derived from an EMBL/GenBank/DDBJ whole genome shotgun (WGS) entry which is preliminary data.</text>
</comment>
<dbReference type="GO" id="GO:0016477">
    <property type="term" value="P:cell migration"/>
    <property type="evidence" value="ECO:0007669"/>
    <property type="project" value="TreeGrafter"/>
</dbReference>
<dbReference type="GO" id="GO:0045202">
    <property type="term" value="C:synapse"/>
    <property type="evidence" value="ECO:0007669"/>
    <property type="project" value="TreeGrafter"/>
</dbReference>
<dbReference type="GO" id="GO:0009966">
    <property type="term" value="P:regulation of signal transduction"/>
    <property type="evidence" value="ECO:0007669"/>
    <property type="project" value="InterPro"/>
</dbReference>
<evidence type="ECO:0000256" key="10">
    <source>
        <dbReference type="ARBA" id="ARBA00023288"/>
    </source>
</evidence>
<name>A0A4Y2I2D1_ARAVE</name>